<organism evidence="3 4">
    <name type="scientific">Mugilogobius chulae</name>
    <name type="common">yellowstripe goby</name>
    <dbReference type="NCBI Taxonomy" id="88201"/>
    <lineage>
        <taxon>Eukaryota</taxon>
        <taxon>Metazoa</taxon>
        <taxon>Chordata</taxon>
        <taxon>Craniata</taxon>
        <taxon>Vertebrata</taxon>
        <taxon>Euteleostomi</taxon>
        <taxon>Actinopterygii</taxon>
        <taxon>Neopterygii</taxon>
        <taxon>Teleostei</taxon>
        <taxon>Neoteleostei</taxon>
        <taxon>Acanthomorphata</taxon>
        <taxon>Gobiaria</taxon>
        <taxon>Gobiiformes</taxon>
        <taxon>Gobioidei</taxon>
        <taxon>Gobiidae</taxon>
        <taxon>Gobionellinae</taxon>
        <taxon>Mugilogobius</taxon>
    </lineage>
</organism>
<feature type="region of interest" description="Disordered" evidence="1">
    <location>
        <begin position="73"/>
        <end position="215"/>
    </location>
</feature>
<keyword evidence="2" id="KW-0472">Membrane</keyword>
<dbReference type="EMBL" id="JBBPFD010000117">
    <property type="protein sequence ID" value="KAK7880287.1"/>
    <property type="molecule type" value="Genomic_DNA"/>
</dbReference>
<evidence type="ECO:0000313" key="3">
    <source>
        <dbReference type="EMBL" id="KAK7880287.1"/>
    </source>
</evidence>
<reference evidence="4" key="1">
    <citation type="submission" date="2024-04" db="EMBL/GenBank/DDBJ databases">
        <title>Salinicola lusitanus LLJ914,a marine bacterium isolated from the Okinawa Trough.</title>
        <authorList>
            <person name="Li J."/>
        </authorList>
    </citation>
    <scope>NUCLEOTIDE SEQUENCE [LARGE SCALE GENOMIC DNA]</scope>
</reference>
<keyword evidence="2" id="KW-0812">Transmembrane</keyword>
<evidence type="ECO:0000256" key="1">
    <source>
        <dbReference type="SAM" id="MobiDB-lite"/>
    </source>
</evidence>
<comment type="caution">
    <text evidence="3">The sequence shown here is derived from an EMBL/GenBank/DDBJ whole genome shotgun (WGS) entry which is preliminary data.</text>
</comment>
<evidence type="ECO:0000313" key="4">
    <source>
        <dbReference type="Proteomes" id="UP001460270"/>
    </source>
</evidence>
<feature type="transmembrane region" description="Helical" evidence="2">
    <location>
        <begin position="12"/>
        <end position="32"/>
    </location>
</feature>
<name>A0AAW0MI47_9GOBI</name>
<accession>A0AAW0MI47</accession>
<proteinExistence type="predicted"/>
<gene>
    <name evidence="3" type="ORF">WMY93_033055</name>
</gene>
<feature type="compositionally biased region" description="Polar residues" evidence="1">
    <location>
        <begin position="206"/>
        <end position="215"/>
    </location>
</feature>
<protein>
    <submittedName>
        <fullName evidence="3">Uncharacterized protein</fullName>
    </submittedName>
</protein>
<evidence type="ECO:0000256" key="2">
    <source>
        <dbReference type="SAM" id="Phobius"/>
    </source>
</evidence>
<keyword evidence="2" id="KW-1133">Transmembrane helix</keyword>
<keyword evidence="4" id="KW-1185">Reference proteome</keyword>
<dbReference type="Proteomes" id="UP001460270">
    <property type="component" value="Unassembled WGS sequence"/>
</dbReference>
<feature type="compositionally biased region" description="Low complexity" evidence="1">
    <location>
        <begin position="97"/>
        <end position="108"/>
    </location>
</feature>
<sequence length="215" mass="23604">MFVPVRPGLFWFVPVCPGLFLFVSVLTCLSPLEFKVKKGGWGPFTSGGSRQIQFSVGQGDEAVLKPSGKVLQVSIGPGLPQDSRPTRRDNRKSRYISPAHNPAPNSSSVKVRASRHHGAQDKRMSRGRSLRQSSMEQPSLPRFHGNRQSIVLPQQPEDRGFMDVPETGAAGLQRRKSKELKPDPGQGRPKPSPKPRPERLTVELSGPTTPKTPTS</sequence>
<dbReference type="AlphaFoldDB" id="A0AAW0MI47"/>